<sequence>MSQFEQPVVGQNSAFLNLPLEIRLAIYRWVHLDHQVQDAQLDDAYPNPTWKEFCTKTICMKFDLDNAVHDDDGLTAPSVELKQSRQLACRRRPVCRIPSSLLVTSKQIYLESRTISFLENEFVFVDWFSPGLSAALAFAKNLRSWQREILRYMRLDILILQLQNGGTGTWNEFCQLFSDGLQALRLRVRKTTRPRTYQATGENKPRSNMAWEKDNLILKYPPESFVAAFKGFRALEDLEIELSDESWGLIAKGRWCDALHKLVNGSRTPERAINIVGIESEM</sequence>
<gene>
    <name evidence="1" type="ORF">NM208_g7615</name>
</gene>
<keyword evidence="2" id="KW-1185">Reference proteome</keyword>
<proteinExistence type="predicted"/>
<dbReference type="Proteomes" id="UP001148629">
    <property type="component" value="Unassembled WGS sequence"/>
</dbReference>
<reference evidence="1" key="1">
    <citation type="submission" date="2022-08" db="EMBL/GenBank/DDBJ databases">
        <title>Genome Sequence of Fusarium decemcellulare.</title>
        <authorList>
            <person name="Buettner E."/>
        </authorList>
    </citation>
    <scope>NUCLEOTIDE SEQUENCE</scope>
    <source>
        <strain evidence="1">Babe19</strain>
    </source>
</reference>
<dbReference type="EMBL" id="JANRMS010000799">
    <property type="protein sequence ID" value="KAJ3534249.1"/>
    <property type="molecule type" value="Genomic_DNA"/>
</dbReference>
<name>A0ACC1S8D1_9HYPO</name>
<comment type="caution">
    <text evidence="1">The sequence shown here is derived from an EMBL/GenBank/DDBJ whole genome shotgun (WGS) entry which is preliminary data.</text>
</comment>
<evidence type="ECO:0000313" key="2">
    <source>
        <dbReference type="Proteomes" id="UP001148629"/>
    </source>
</evidence>
<protein>
    <submittedName>
        <fullName evidence="1">Uncharacterized protein</fullName>
    </submittedName>
</protein>
<accession>A0ACC1S8D1</accession>
<organism evidence="1 2">
    <name type="scientific">Fusarium decemcellulare</name>
    <dbReference type="NCBI Taxonomy" id="57161"/>
    <lineage>
        <taxon>Eukaryota</taxon>
        <taxon>Fungi</taxon>
        <taxon>Dikarya</taxon>
        <taxon>Ascomycota</taxon>
        <taxon>Pezizomycotina</taxon>
        <taxon>Sordariomycetes</taxon>
        <taxon>Hypocreomycetidae</taxon>
        <taxon>Hypocreales</taxon>
        <taxon>Nectriaceae</taxon>
        <taxon>Fusarium</taxon>
        <taxon>Fusarium decemcellulare species complex</taxon>
    </lineage>
</organism>
<evidence type="ECO:0000313" key="1">
    <source>
        <dbReference type="EMBL" id="KAJ3534249.1"/>
    </source>
</evidence>